<dbReference type="HOGENOM" id="CLU_2016390_0_0_1"/>
<sequence length="124" mass="13143">MSYQPGEMCPVHEKDHPICPTGAPSRDFSHHRRPPPKPVAKPRPTLPSSGSARPQGMVFSPDDLPQALKNIGGTGLPPASGRLPAPLSLQARAARGKGIVFNVDELPQDLKELQSAQGNKTNAA</sequence>
<dbReference type="InParanoid" id="E3K6S1"/>
<dbReference type="OrthoDB" id="2499640at2759"/>
<dbReference type="RefSeq" id="XP_003324340.2">
    <property type="nucleotide sequence ID" value="XM_003324292.2"/>
</dbReference>
<dbReference type="GeneID" id="10533612"/>
<reference key="1">
    <citation type="submission" date="2007-01" db="EMBL/GenBank/DDBJ databases">
        <title>The Genome Sequence of Puccinia graminis f. sp. tritici Strain CRL 75-36-700-3.</title>
        <authorList>
            <consortium name="The Broad Institute Genome Sequencing Platform"/>
            <person name="Birren B."/>
            <person name="Lander E."/>
            <person name="Galagan J."/>
            <person name="Nusbaum C."/>
            <person name="Devon K."/>
            <person name="Cuomo C."/>
            <person name="Jaffe D."/>
            <person name="Butler J."/>
            <person name="Alvarez P."/>
            <person name="Gnerre S."/>
            <person name="Grabherr M."/>
            <person name="Mauceli E."/>
            <person name="Brockman W."/>
            <person name="Young S."/>
            <person name="LaButti K."/>
            <person name="Sykes S."/>
            <person name="DeCaprio D."/>
            <person name="Crawford M."/>
            <person name="Koehrsen M."/>
            <person name="Engels R."/>
            <person name="Montgomery P."/>
            <person name="Pearson M."/>
            <person name="Howarth C."/>
            <person name="Larson L."/>
            <person name="White J."/>
            <person name="Zeng Q."/>
            <person name="Kodira C."/>
            <person name="Yandava C."/>
            <person name="Alvarado L."/>
            <person name="O'Leary S."/>
            <person name="Szabo L."/>
            <person name="Dean R."/>
            <person name="Schein J."/>
        </authorList>
    </citation>
    <scope>NUCLEOTIDE SEQUENCE</scope>
    <source>
        <strain>CRL 75-36-700-3</strain>
    </source>
</reference>
<evidence type="ECO:0000313" key="2">
    <source>
        <dbReference type="EMBL" id="EFP79921.2"/>
    </source>
</evidence>
<reference evidence="3" key="2">
    <citation type="journal article" date="2011" name="Proc. Natl. Acad. Sci. U.S.A.">
        <title>Obligate biotrophy features unraveled by the genomic analysis of rust fungi.</title>
        <authorList>
            <person name="Duplessis S."/>
            <person name="Cuomo C.A."/>
            <person name="Lin Y.-C."/>
            <person name="Aerts A."/>
            <person name="Tisserant E."/>
            <person name="Veneault-Fourrey C."/>
            <person name="Joly D.L."/>
            <person name="Hacquard S."/>
            <person name="Amselem J."/>
            <person name="Cantarel B.L."/>
            <person name="Chiu R."/>
            <person name="Coutinho P.M."/>
            <person name="Feau N."/>
            <person name="Field M."/>
            <person name="Frey P."/>
            <person name="Gelhaye E."/>
            <person name="Goldberg J."/>
            <person name="Grabherr M.G."/>
            <person name="Kodira C.D."/>
            <person name="Kohler A."/>
            <person name="Kuees U."/>
            <person name="Lindquist E.A."/>
            <person name="Lucas S.M."/>
            <person name="Mago R."/>
            <person name="Mauceli E."/>
            <person name="Morin E."/>
            <person name="Murat C."/>
            <person name="Pangilinan J.L."/>
            <person name="Park R."/>
            <person name="Pearson M."/>
            <person name="Quesneville H."/>
            <person name="Rouhier N."/>
            <person name="Sakthikumar S."/>
            <person name="Salamov A.A."/>
            <person name="Schmutz J."/>
            <person name="Selles B."/>
            <person name="Shapiro H."/>
            <person name="Tanguay P."/>
            <person name="Tuskan G.A."/>
            <person name="Henrissat B."/>
            <person name="Van de Peer Y."/>
            <person name="Rouze P."/>
            <person name="Ellis J.G."/>
            <person name="Dodds P.N."/>
            <person name="Schein J.E."/>
            <person name="Zhong S."/>
            <person name="Hamelin R.C."/>
            <person name="Grigoriev I.V."/>
            <person name="Szabo L.J."/>
            <person name="Martin F."/>
        </authorList>
    </citation>
    <scope>NUCLEOTIDE SEQUENCE [LARGE SCALE GENOMIC DNA]</scope>
    <source>
        <strain evidence="3">CRL 75-36-700-3 / race SCCL</strain>
    </source>
</reference>
<organism evidence="2 3">
    <name type="scientific">Puccinia graminis f. sp. tritici (strain CRL 75-36-700-3 / race SCCL)</name>
    <name type="common">Black stem rust fungus</name>
    <dbReference type="NCBI Taxonomy" id="418459"/>
    <lineage>
        <taxon>Eukaryota</taxon>
        <taxon>Fungi</taxon>
        <taxon>Dikarya</taxon>
        <taxon>Basidiomycota</taxon>
        <taxon>Pucciniomycotina</taxon>
        <taxon>Pucciniomycetes</taxon>
        <taxon>Pucciniales</taxon>
        <taxon>Pucciniaceae</taxon>
        <taxon>Puccinia</taxon>
    </lineage>
</organism>
<dbReference type="AlphaFoldDB" id="E3K6S1"/>
<gene>
    <name evidence="2" type="ORF">PGTG_05146</name>
</gene>
<dbReference type="VEuPathDB" id="FungiDB:PGTG_05146"/>
<evidence type="ECO:0000313" key="3">
    <source>
        <dbReference type="Proteomes" id="UP000008783"/>
    </source>
</evidence>
<protein>
    <submittedName>
        <fullName evidence="2">Uncharacterized protein</fullName>
    </submittedName>
</protein>
<feature type="region of interest" description="Disordered" evidence="1">
    <location>
        <begin position="1"/>
        <end position="84"/>
    </location>
</feature>
<proteinExistence type="predicted"/>
<name>E3K6S1_PUCGT</name>
<evidence type="ECO:0000256" key="1">
    <source>
        <dbReference type="SAM" id="MobiDB-lite"/>
    </source>
</evidence>
<accession>E3K6S1</accession>
<dbReference type="EMBL" id="DS178274">
    <property type="protein sequence ID" value="EFP79921.2"/>
    <property type="molecule type" value="Genomic_DNA"/>
</dbReference>
<dbReference type="KEGG" id="pgr:PGTG_05146"/>
<feature type="compositionally biased region" description="Pro residues" evidence="1">
    <location>
        <begin position="36"/>
        <end position="45"/>
    </location>
</feature>
<keyword evidence="3" id="KW-1185">Reference proteome</keyword>
<dbReference type="Proteomes" id="UP000008783">
    <property type="component" value="Unassembled WGS sequence"/>
</dbReference>